<dbReference type="Pfam" id="PF00450">
    <property type="entry name" value="Peptidase_S10"/>
    <property type="match status" value="1"/>
</dbReference>
<evidence type="ECO:0000256" key="1">
    <source>
        <dbReference type="ARBA" id="ARBA00009431"/>
    </source>
</evidence>
<accession>A0A9J6FN86</accession>
<dbReference type="GO" id="GO:0006508">
    <property type="term" value="P:proteolysis"/>
    <property type="evidence" value="ECO:0007669"/>
    <property type="project" value="InterPro"/>
</dbReference>
<dbReference type="AlphaFoldDB" id="A0A9J6FN86"/>
<evidence type="ECO:0000256" key="2">
    <source>
        <dbReference type="SAM" id="MobiDB-lite"/>
    </source>
</evidence>
<comment type="caution">
    <text evidence="3">The sequence shown here is derived from an EMBL/GenBank/DDBJ whole genome shotgun (WGS) entry which is preliminary data.</text>
</comment>
<dbReference type="EMBL" id="JABSTR010000002">
    <property type="protein sequence ID" value="KAH9363896.1"/>
    <property type="molecule type" value="Genomic_DNA"/>
</dbReference>
<protein>
    <recommendedName>
        <fullName evidence="5">Serine carboxypeptidase</fullName>
    </recommendedName>
</protein>
<name>A0A9J6FN86_HAELO</name>
<organism evidence="3 4">
    <name type="scientific">Haemaphysalis longicornis</name>
    <name type="common">Bush tick</name>
    <dbReference type="NCBI Taxonomy" id="44386"/>
    <lineage>
        <taxon>Eukaryota</taxon>
        <taxon>Metazoa</taxon>
        <taxon>Ecdysozoa</taxon>
        <taxon>Arthropoda</taxon>
        <taxon>Chelicerata</taxon>
        <taxon>Arachnida</taxon>
        <taxon>Acari</taxon>
        <taxon>Parasitiformes</taxon>
        <taxon>Ixodida</taxon>
        <taxon>Ixodoidea</taxon>
        <taxon>Ixodidae</taxon>
        <taxon>Haemaphysalinae</taxon>
        <taxon>Haemaphysalis</taxon>
    </lineage>
</organism>
<dbReference type="InterPro" id="IPR001563">
    <property type="entry name" value="Peptidase_S10"/>
</dbReference>
<reference evidence="3 4" key="1">
    <citation type="journal article" date="2020" name="Cell">
        <title>Large-Scale Comparative Analyses of Tick Genomes Elucidate Their Genetic Diversity and Vector Capacities.</title>
        <authorList>
            <consortium name="Tick Genome and Microbiome Consortium (TIGMIC)"/>
            <person name="Jia N."/>
            <person name="Wang J."/>
            <person name="Shi W."/>
            <person name="Du L."/>
            <person name="Sun Y."/>
            <person name="Zhan W."/>
            <person name="Jiang J.F."/>
            <person name="Wang Q."/>
            <person name="Zhang B."/>
            <person name="Ji P."/>
            <person name="Bell-Sakyi L."/>
            <person name="Cui X.M."/>
            <person name="Yuan T.T."/>
            <person name="Jiang B.G."/>
            <person name="Yang W.F."/>
            <person name="Lam T.T."/>
            <person name="Chang Q.C."/>
            <person name="Ding S.J."/>
            <person name="Wang X.J."/>
            <person name="Zhu J.G."/>
            <person name="Ruan X.D."/>
            <person name="Zhao L."/>
            <person name="Wei J.T."/>
            <person name="Ye R.Z."/>
            <person name="Que T.C."/>
            <person name="Du C.H."/>
            <person name="Zhou Y.H."/>
            <person name="Cheng J.X."/>
            <person name="Dai P.F."/>
            <person name="Guo W.B."/>
            <person name="Han X.H."/>
            <person name="Huang E.J."/>
            <person name="Li L.F."/>
            <person name="Wei W."/>
            <person name="Gao Y.C."/>
            <person name="Liu J.Z."/>
            <person name="Shao H.Z."/>
            <person name="Wang X."/>
            <person name="Wang C.C."/>
            <person name="Yang T.C."/>
            <person name="Huo Q.B."/>
            <person name="Li W."/>
            <person name="Chen H.Y."/>
            <person name="Chen S.E."/>
            <person name="Zhou L.G."/>
            <person name="Ni X.B."/>
            <person name="Tian J.H."/>
            <person name="Sheng Y."/>
            <person name="Liu T."/>
            <person name="Pan Y.S."/>
            <person name="Xia L.Y."/>
            <person name="Li J."/>
            <person name="Zhao F."/>
            <person name="Cao W.C."/>
        </authorList>
    </citation>
    <scope>NUCLEOTIDE SEQUENCE [LARGE SCALE GENOMIC DNA]</scope>
    <source>
        <strain evidence="3">HaeL-2018</strain>
    </source>
</reference>
<dbReference type="GO" id="GO:0004185">
    <property type="term" value="F:serine-type carboxypeptidase activity"/>
    <property type="evidence" value="ECO:0007669"/>
    <property type="project" value="InterPro"/>
</dbReference>
<dbReference type="Gene3D" id="3.40.50.1820">
    <property type="entry name" value="alpha/beta hydrolase"/>
    <property type="match status" value="1"/>
</dbReference>
<dbReference type="OrthoDB" id="443318at2759"/>
<gene>
    <name evidence="3" type="ORF">HPB48_004089</name>
</gene>
<dbReference type="SUPFAM" id="SSF53474">
    <property type="entry name" value="alpha/beta-Hydrolases"/>
    <property type="match status" value="1"/>
</dbReference>
<feature type="compositionally biased region" description="Basic and acidic residues" evidence="2">
    <location>
        <begin position="216"/>
        <end position="228"/>
    </location>
</feature>
<dbReference type="VEuPathDB" id="VectorBase:HLOH_044673"/>
<sequence length="240" mass="27762">MVTKKERDLLEEEFQDMRRKAKRHIGKLSALLDLMRTIFTAETKPTLFQKLTGYNNHASALYTEKPLNMIKYEKYVQTDEFKRAVHIGQDVGFQEAEDKVTRQLAKDYLTDISGKIEDLLESYPMLLYTGQMDTLFPSRNLQDYFRSLKWSGAKEFRKKQPKRWRAYNHSHSVSGFITTVGKMKEGVLLGAGHYAAVDKPEEANRLMMMFIEDARSADGQSKGKEVQDSKTPMKKNTSEK</sequence>
<evidence type="ECO:0000313" key="3">
    <source>
        <dbReference type="EMBL" id="KAH9363896.1"/>
    </source>
</evidence>
<keyword evidence="4" id="KW-1185">Reference proteome</keyword>
<feature type="region of interest" description="Disordered" evidence="2">
    <location>
        <begin position="216"/>
        <end position="240"/>
    </location>
</feature>
<dbReference type="OMA" id="NDTENGY"/>
<evidence type="ECO:0000313" key="4">
    <source>
        <dbReference type="Proteomes" id="UP000821853"/>
    </source>
</evidence>
<comment type="similarity">
    <text evidence="1">Belongs to the peptidase S10 family.</text>
</comment>
<dbReference type="Proteomes" id="UP000821853">
    <property type="component" value="Chromosome 10"/>
</dbReference>
<evidence type="ECO:0008006" key="5">
    <source>
        <dbReference type="Google" id="ProtNLM"/>
    </source>
</evidence>
<proteinExistence type="inferred from homology"/>
<dbReference type="InterPro" id="IPR029058">
    <property type="entry name" value="AB_hydrolase_fold"/>
</dbReference>